<reference evidence="2 3" key="1">
    <citation type="submission" date="2017-05" db="EMBL/GenBank/DDBJ databases">
        <authorList>
            <person name="Varghese N."/>
            <person name="Submissions S."/>
        </authorList>
    </citation>
    <scope>NUCLEOTIDE SEQUENCE [LARGE SCALE GENOMIC DNA]</scope>
    <source>
        <strain evidence="2 3">DSM 29982</strain>
    </source>
</reference>
<evidence type="ECO:0000313" key="3">
    <source>
        <dbReference type="Proteomes" id="UP000319267"/>
    </source>
</evidence>
<protein>
    <submittedName>
        <fullName evidence="2">Uncharacterized protein</fullName>
    </submittedName>
</protein>
<dbReference type="EMBL" id="FXTQ01000001">
    <property type="protein sequence ID" value="SMO49973.1"/>
    <property type="molecule type" value="Genomic_DNA"/>
</dbReference>
<evidence type="ECO:0000313" key="2">
    <source>
        <dbReference type="EMBL" id="SMO49973.1"/>
    </source>
</evidence>
<keyword evidence="1" id="KW-0472">Membrane</keyword>
<keyword evidence="3" id="KW-1185">Reference proteome</keyword>
<proteinExistence type="predicted"/>
<dbReference type="AlphaFoldDB" id="A0A521BS70"/>
<gene>
    <name evidence="2" type="ORF">SAMN06265220_1011332</name>
</gene>
<organism evidence="2 3">
    <name type="scientific">Flavobacterium nitrogenifigens</name>
    <dbReference type="NCBI Taxonomy" id="1617283"/>
    <lineage>
        <taxon>Bacteria</taxon>
        <taxon>Pseudomonadati</taxon>
        <taxon>Bacteroidota</taxon>
        <taxon>Flavobacteriia</taxon>
        <taxon>Flavobacteriales</taxon>
        <taxon>Flavobacteriaceae</taxon>
        <taxon>Flavobacterium</taxon>
    </lineage>
</organism>
<dbReference type="Proteomes" id="UP000319267">
    <property type="component" value="Unassembled WGS sequence"/>
</dbReference>
<keyword evidence="1" id="KW-1133">Transmembrane helix</keyword>
<sequence>MEAKKTKKWKKSYTYVLIVNAIYIAIFLLIMQLYS</sequence>
<evidence type="ECO:0000256" key="1">
    <source>
        <dbReference type="SAM" id="Phobius"/>
    </source>
</evidence>
<accession>A0A521BS70</accession>
<name>A0A521BS70_9FLAO</name>
<feature type="transmembrane region" description="Helical" evidence="1">
    <location>
        <begin position="12"/>
        <end position="34"/>
    </location>
</feature>
<keyword evidence="1" id="KW-0812">Transmembrane</keyword>